<dbReference type="Pfam" id="PF01812">
    <property type="entry name" value="5-FTHF_cyc-lig"/>
    <property type="match status" value="1"/>
</dbReference>
<dbReference type="SUPFAM" id="SSF100950">
    <property type="entry name" value="NagB/RpiA/CoA transferase-like"/>
    <property type="match status" value="1"/>
</dbReference>
<sequence>MTTDPIERWRGRNESKDDLRRGVWAALEAAGASEGSPWSRIPDYLGKETAAEQLATLPEWKAARIVKANPDPAQIPVRRKALEAGKLLYAPVPELVKPFPFVELDPEDLARRGIAFADAARSEVFVEVGRPIAFEEMKPMDFIVVGCVAVTRSGGRTGKGGGFADLELGIFRELGLVPATARIATTVHDLQIVHDSRLTMLGHDQPLDFVATPSELIVTETAYPTPTGVAWEAVQPDQYAGIPFLTALRRDIERRAARAAVTGLKS</sequence>
<dbReference type="PANTHER" id="PTHR13017:SF0">
    <property type="entry name" value="METHENYLTETRAHYDROFOLATE SYNTHASE DOMAIN-CONTAINING PROTEIN"/>
    <property type="match status" value="1"/>
</dbReference>
<protein>
    <submittedName>
        <fullName evidence="1">5-formyltetrahydrofolate cyclo-ligase</fullName>
    </submittedName>
</protein>
<dbReference type="Proteomes" id="UP000292781">
    <property type="component" value="Unassembled WGS sequence"/>
</dbReference>
<gene>
    <name evidence="1" type="ORF">EYW49_11410</name>
</gene>
<dbReference type="EMBL" id="SJFN01000015">
    <property type="protein sequence ID" value="TBW37363.1"/>
    <property type="molecule type" value="Genomic_DNA"/>
</dbReference>
<dbReference type="OrthoDB" id="9156280at2"/>
<dbReference type="GO" id="GO:0016874">
    <property type="term" value="F:ligase activity"/>
    <property type="evidence" value="ECO:0007669"/>
    <property type="project" value="UniProtKB-KW"/>
</dbReference>
<dbReference type="AlphaFoldDB" id="A0A4Q9VNT5"/>
<dbReference type="Gene3D" id="3.40.50.10420">
    <property type="entry name" value="NagB/RpiA/CoA transferase-like"/>
    <property type="match status" value="1"/>
</dbReference>
<keyword evidence="2" id="KW-1185">Reference proteome</keyword>
<accession>A0A4Q9VNT5</accession>
<keyword evidence="1" id="KW-0436">Ligase</keyword>
<dbReference type="InterPro" id="IPR002698">
    <property type="entry name" value="FTHF_cligase"/>
</dbReference>
<evidence type="ECO:0000313" key="2">
    <source>
        <dbReference type="Proteomes" id="UP000292781"/>
    </source>
</evidence>
<evidence type="ECO:0000313" key="1">
    <source>
        <dbReference type="EMBL" id="TBW37363.1"/>
    </source>
</evidence>
<dbReference type="PANTHER" id="PTHR13017">
    <property type="entry name" value="5-FORMYLTETRAHYDROFOLATE CYCLO-LIGASE-RELATED"/>
    <property type="match status" value="1"/>
</dbReference>
<comment type="caution">
    <text evidence="1">The sequence shown here is derived from an EMBL/GenBank/DDBJ whole genome shotgun (WGS) entry which is preliminary data.</text>
</comment>
<dbReference type="InterPro" id="IPR037171">
    <property type="entry name" value="NagB/RpiA_transferase-like"/>
</dbReference>
<dbReference type="RefSeq" id="WP_131309701.1">
    <property type="nucleotide sequence ID" value="NZ_SJFN01000015.1"/>
</dbReference>
<dbReference type="GO" id="GO:0005737">
    <property type="term" value="C:cytoplasm"/>
    <property type="evidence" value="ECO:0007669"/>
    <property type="project" value="TreeGrafter"/>
</dbReference>
<dbReference type="InterPro" id="IPR024185">
    <property type="entry name" value="FTHF_cligase-like_sf"/>
</dbReference>
<proteinExistence type="predicted"/>
<name>A0A4Q9VNT5_9HYPH</name>
<organism evidence="1 2">
    <name type="scientific">Siculibacillus lacustris</name>
    <dbReference type="NCBI Taxonomy" id="1549641"/>
    <lineage>
        <taxon>Bacteria</taxon>
        <taxon>Pseudomonadati</taxon>
        <taxon>Pseudomonadota</taxon>
        <taxon>Alphaproteobacteria</taxon>
        <taxon>Hyphomicrobiales</taxon>
        <taxon>Ancalomicrobiaceae</taxon>
        <taxon>Siculibacillus</taxon>
    </lineage>
</organism>
<reference evidence="1 2" key="1">
    <citation type="submission" date="2019-02" db="EMBL/GenBank/DDBJ databases">
        <title>Siculibacillus lacustris gen. nov., sp. nov., a new rosette-forming bacterium isolated from a freshwater crater lake (Lake St. Ana, Romania).</title>
        <authorList>
            <person name="Felfoldi T."/>
            <person name="Marton Z."/>
            <person name="Szabo A."/>
            <person name="Mentes A."/>
            <person name="Boka K."/>
            <person name="Marialigeti K."/>
            <person name="Mathe I."/>
            <person name="Koncz M."/>
            <person name="Schumann P."/>
            <person name="Toth E."/>
        </authorList>
    </citation>
    <scope>NUCLEOTIDE SEQUENCE [LARGE SCALE GENOMIC DNA]</scope>
    <source>
        <strain evidence="1 2">SA-279</strain>
    </source>
</reference>